<comment type="cofactor">
    <cofactor evidence="3">
        <name>Co(2+)</name>
        <dbReference type="ChEBI" id="CHEBI:48828"/>
    </cofactor>
</comment>
<evidence type="ECO:0000256" key="2">
    <source>
        <dbReference type="ARBA" id="ARBA00001936"/>
    </source>
</evidence>
<evidence type="ECO:0000256" key="1">
    <source>
        <dbReference type="ARBA" id="ARBA00001638"/>
    </source>
</evidence>
<dbReference type="InterPro" id="IPR006674">
    <property type="entry name" value="HD_domain"/>
</dbReference>
<dbReference type="Gene3D" id="1.10.3210.10">
    <property type="entry name" value="Hypothetical protein af1432"/>
    <property type="match status" value="1"/>
</dbReference>
<dbReference type="AlphaFoldDB" id="A0A1F7HIA0"/>
<dbReference type="SUPFAM" id="SSF109604">
    <property type="entry name" value="HD-domain/PDEase-like"/>
    <property type="match status" value="1"/>
</dbReference>
<dbReference type="EMBL" id="MFZV01000035">
    <property type="protein sequence ID" value="OGK30949.1"/>
    <property type="molecule type" value="Genomic_DNA"/>
</dbReference>
<sequence length="201" mass="23363">MNKRILFLIQQAGMLMQMPRTHKKNLGNTFDTVASHSHHTSVIAYCIARMEKLSHEESLKVMAMATLHDLPEARTGDFDFAGKNYSKTDEEKAIKDTYADIEFGKDLKEIVNEYELRESLLAKCAKDADLVEQMYQEWVLMWQGNKLAEKWFEGKQKLTVPKLYTNSAKQIVEGMKTSNPQEWWWSEFVDKDFNSKNLTGR</sequence>
<evidence type="ECO:0000313" key="10">
    <source>
        <dbReference type="Proteomes" id="UP000177199"/>
    </source>
</evidence>
<dbReference type="CDD" id="cd00077">
    <property type="entry name" value="HDc"/>
    <property type="match status" value="1"/>
</dbReference>
<dbReference type="Proteomes" id="UP000177199">
    <property type="component" value="Unassembled WGS sequence"/>
</dbReference>
<dbReference type="InterPro" id="IPR003607">
    <property type="entry name" value="HD/PDEase_dom"/>
</dbReference>
<comment type="catalytic activity">
    <reaction evidence="1">
        <text>a 2'-deoxyribonucleoside 5'-phosphate + H2O = a 2'-deoxyribonucleoside + phosphate</text>
        <dbReference type="Rhea" id="RHEA:36167"/>
        <dbReference type="ChEBI" id="CHEBI:15377"/>
        <dbReference type="ChEBI" id="CHEBI:18274"/>
        <dbReference type="ChEBI" id="CHEBI:43474"/>
        <dbReference type="ChEBI" id="CHEBI:65317"/>
        <dbReference type="EC" id="3.1.3.89"/>
    </reaction>
</comment>
<evidence type="ECO:0000256" key="6">
    <source>
        <dbReference type="ARBA" id="ARBA00022723"/>
    </source>
</evidence>
<dbReference type="GO" id="GO:0046872">
    <property type="term" value="F:metal ion binding"/>
    <property type="evidence" value="ECO:0007669"/>
    <property type="project" value="UniProtKB-KW"/>
</dbReference>
<comment type="caution">
    <text evidence="9">The sequence shown here is derived from an EMBL/GenBank/DDBJ whole genome shotgun (WGS) entry which is preliminary data.</text>
</comment>
<evidence type="ECO:0000256" key="3">
    <source>
        <dbReference type="ARBA" id="ARBA00001941"/>
    </source>
</evidence>
<dbReference type="SMART" id="SM00471">
    <property type="entry name" value="HDc"/>
    <property type="match status" value="1"/>
</dbReference>
<keyword evidence="7" id="KW-0378">Hydrolase</keyword>
<evidence type="ECO:0000256" key="4">
    <source>
        <dbReference type="ARBA" id="ARBA00011738"/>
    </source>
</evidence>
<accession>A0A1F7HIA0</accession>
<protein>
    <recommendedName>
        <fullName evidence="5">5'-deoxynucleotidase</fullName>
        <ecNumber evidence="5">3.1.3.89</ecNumber>
    </recommendedName>
</protein>
<gene>
    <name evidence="9" type="ORF">A3F29_04790</name>
</gene>
<dbReference type="PANTHER" id="PTHR11845:SF13">
    <property type="entry name" value="5'-DEOXYNUCLEOTIDASE HDDC2"/>
    <property type="match status" value="1"/>
</dbReference>
<dbReference type="GO" id="GO:0002953">
    <property type="term" value="F:5'-deoxynucleotidase activity"/>
    <property type="evidence" value="ECO:0007669"/>
    <property type="project" value="UniProtKB-EC"/>
</dbReference>
<reference evidence="9 10" key="1">
    <citation type="journal article" date="2016" name="Nat. Commun.">
        <title>Thousands of microbial genomes shed light on interconnected biogeochemical processes in an aquifer system.</title>
        <authorList>
            <person name="Anantharaman K."/>
            <person name="Brown C.T."/>
            <person name="Hug L.A."/>
            <person name="Sharon I."/>
            <person name="Castelle C.J."/>
            <person name="Probst A.J."/>
            <person name="Thomas B.C."/>
            <person name="Singh A."/>
            <person name="Wilkins M.J."/>
            <person name="Karaoz U."/>
            <person name="Brodie E.L."/>
            <person name="Williams K.H."/>
            <person name="Hubbard S.S."/>
            <person name="Banfield J.F."/>
        </authorList>
    </citation>
    <scope>NUCLEOTIDE SEQUENCE [LARGE SCALE GENOMIC DNA]</scope>
</reference>
<evidence type="ECO:0000313" key="9">
    <source>
        <dbReference type="EMBL" id="OGK30949.1"/>
    </source>
</evidence>
<proteinExistence type="predicted"/>
<name>A0A1F7HIA0_9BACT</name>
<comment type="subunit">
    <text evidence="4">Homodimer.</text>
</comment>
<dbReference type="PANTHER" id="PTHR11845">
    <property type="entry name" value="5'-DEOXYNUCLEOTIDASE HDDC2"/>
    <property type="match status" value="1"/>
</dbReference>
<dbReference type="InterPro" id="IPR039356">
    <property type="entry name" value="YfbR/HDDC2"/>
</dbReference>
<organism evidence="9 10">
    <name type="scientific">Candidatus Roizmanbacteria bacterium RIFCSPHIGHO2_12_FULL_33_9</name>
    <dbReference type="NCBI Taxonomy" id="1802045"/>
    <lineage>
        <taxon>Bacteria</taxon>
        <taxon>Candidatus Roizmaniibacteriota</taxon>
    </lineage>
</organism>
<feature type="domain" description="HD/PDEase" evidence="8">
    <location>
        <begin position="29"/>
        <end position="143"/>
    </location>
</feature>
<evidence type="ECO:0000256" key="7">
    <source>
        <dbReference type="ARBA" id="ARBA00022801"/>
    </source>
</evidence>
<dbReference type="GO" id="GO:0005737">
    <property type="term" value="C:cytoplasm"/>
    <property type="evidence" value="ECO:0007669"/>
    <property type="project" value="TreeGrafter"/>
</dbReference>
<evidence type="ECO:0000259" key="8">
    <source>
        <dbReference type="SMART" id="SM00471"/>
    </source>
</evidence>
<evidence type="ECO:0000256" key="5">
    <source>
        <dbReference type="ARBA" id="ARBA00012964"/>
    </source>
</evidence>
<keyword evidence="6" id="KW-0479">Metal-binding</keyword>
<comment type="cofactor">
    <cofactor evidence="2">
        <name>Mn(2+)</name>
        <dbReference type="ChEBI" id="CHEBI:29035"/>
    </cofactor>
</comment>
<dbReference type="Pfam" id="PF13023">
    <property type="entry name" value="HD_3"/>
    <property type="match status" value="1"/>
</dbReference>
<dbReference type="EC" id="3.1.3.89" evidence="5"/>